<evidence type="ECO:0000256" key="1">
    <source>
        <dbReference type="SAM" id="Phobius"/>
    </source>
</evidence>
<accession>A0A8J6TD57</accession>
<feature type="transmembrane region" description="Helical" evidence="1">
    <location>
        <begin position="5"/>
        <end position="27"/>
    </location>
</feature>
<gene>
    <name evidence="2" type="ORF">H8E41_13305</name>
</gene>
<organism evidence="2 3">
    <name type="scientific">Candidatus Desulfobia pelagia</name>
    <dbReference type="NCBI Taxonomy" id="2841692"/>
    <lineage>
        <taxon>Bacteria</taxon>
        <taxon>Pseudomonadati</taxon>
        <taxon>Thermodesulfobacteriota</taxon>
        <taxon>Desulfobulbia</taxon>
        <taxon>Desulfobulbales</taxon>
        <taxon>Desulfobulbaceae</taxon>
        <taxon>Candidatus Desulfobia</taxon>
    </lineage>
</organism>
<dbReference type="EMBL" id="JACNJZ010000194">
    <property type="protein sequence ID" value="MBC8318874.1"/>
    <property type="molecule type" value="Genomic_DNA"/>
</dbReference>
<feature type="transmembrane region" description="Helical" evidence="1">
    <location>
        <begin position="42"/>
        <end position="63"/>
    </location>
</feature>
<keyword evidence="1" id="KW-0472">Membrane</keyword>
<keyword evidence="1" id="KW-0812">Transmembrane</keyword>
<evidence type="ECO:0000313" key="3">
    <source>
        <dbReference type="Proteomes" id="UP000614424"/>
    </source>
</evidence>
<protein>
    <submittedName>
        <fullName evidence="2">Uncharacterized protein</fullName>
    </submittedName>
</protein>
<keyword evidence="1" id="KW-1133">Transmembrane helix</keyword>
<sequence>MKIVYLMTAVASCYVSGMVLVAAVYYAESKLESLAGSMDSALIGFVAQNILVVFLYMFVAWWVSRFFRKVMADEPSQGVI</sequence>
<dbReference type="AlphaFoldDB" id="A0A8J6TD57"/>
<reference evidence="2 3" key="1">
    <citation type="submission" date="2020-08" db="EMBL/GenBank/DDBJ databases">
        <title>Bridging the membrane lipid divide: bacteria of the FCB group superphylum have the potential to synthesize archaeal ether lipids.</title>
        <authorList>
            <person name="Villanueva L."/>
            <person name="Von Meijenfeldt F.A.B."/>
            <person name="Westbye A.B."/>
            <person name="Yadav S."/>
            <person name="Hopmans E.C."/>
            <person name="Dutilh B.E."/>
            <person name="Sinninghe Damste J.S."/>
        </authorList>
    </citation>
    <scope>NUCLEOTIDE SEQUENCE [LARGE SCALE GENOMIC DNA]</scope>
    <source>
        <strain evidence="2">NIOZ-UU47</strain>
    </source>
</reference>
<dbReference type="Proteomes" id="UP000614424">
    <property type="component" value="Unassembled WGS sequence"/>
</dbReference>
<proteinExistence type="predicted"/>
<comment type="caution">
    <text evidence="2">The sequence shown here is derived from an EMBL/GenBank/DDBJ whole genome shotgun (WGS) entry which is preliminary data.</text>
</comment>
<name>A0A8J6TD57_9BACT</name>
<evidence type="ECO:0000313" key="2">
    <source>
        <dbReference type="EMBL" id="MBC8318874.1"/>
    </source>
</evidence>